<accession>A0A4Z0BV66</accession>
<dbReference type="RefSeq" id="WP_135284005.1">
    <property type="nucleotide sequence ID" value="NZ_SMLL01000002.1"/>
</dbReference>
<dbReference type="Proteomes" id="UP000297564">
    <property type="component" value="Unassembled WGS sequence"/>
</dbReference>
<evidence type="ECO:0000313" key="2">
    <source>
        <dbReference type="EMBL" id="TFZ03206.1"/>
    </source>
</evidence>
<reference evidence="2 3" key="1">
    <citation type="submission" date="2019-03" db="EMBL/GenBank/DDBJ databases">
        <title>Ramlibacter rhizophilus CCTCC AB2015357, whole genome shotgun sequence.</title>
        <authorList>
            <person name="Zhang X."/>
            <person name="Feng G."/>
            <person name="Zhu H."/>
        </authorList>
    </citation>
    <scope>NUCLEOTIDE SEQUENCE [LARGE SCALE GENOMIC DNA]</scope>
    <source>
        <strain evidence="2 3">CCTCC AB2015357</strain>
    </source>
</reference>
<evidence type="ECO:0000256" key="1">
    <source>
        <dbReference type="SAM" id="MobiDB-lite"/>
    </source>
</evidence>
<protein>
    <submittedName>
        <fullName evidence="2">Uncharacterized protein</fullName>
    </submittedName>
</protein>
<dbReference type="EMBL" id="SMLL01000002">
    <property type="protein sequence ID" value="TFZ03206.1"/>
    <property type="molecule type" value="Genomic_DNA"/>
</dbReference>
<name>A0A4Z0BV66_9BURK</name>
<evidence type="ECO:0000313" key="3">
    <source>
        <dbReference type="Proteomes" id="UP000297564"/>
    </source>
</evidence>
<feature type="compositionally biased region" description="Polar residues" evidence="1">
    <location>
        <begin position="53"/>
        <end position="67"/>
    </location>
</feature>
<comment type="caution">
    <text evidence="2">The sequence shown here is derived from an EMBL/GenBank/DDBJ whole genome shotgun (WGS) entry which is preliminary data.</text>
</comment>
<proteinExistence type="predicted"/>
<organism evidence="2 3">
    <name type="scientific">Ramlibacter rhizophilus</name>
    <dbReference type="NCBI Taxonomy" id="1781167"/>
    <lineage>
        <taxon>Bacteria</taxon>
        <taxon>Pseudomonadati</taxon>
        <taxon>Pseudomonadota</taxon>
        <taxon>Betaproteobacteria</taxon>
        <taxon>Burkholderiales</taxon>
        <taxon>Comamonadaceae</taxon>
        <taxon>Ramlibacter</taxon>
    </lineage>
</organism>
<feature type="compositionally biased region" description="Basic and acidic residues" evidence="1">
    <location>
        <begin position="22"/>
        <end position="33"/>
    </location>
</feature>
<gene>
    <name evidence="2" type="ORF">EZ242_04775</name>
</gene>
<dbReference type="AlphaFoldDB" id="A0A4Z0BV66"/>
<sequence>MPTPNYGYEKRQKELAKKRKKEDKLRAKAERKSGQGPADEQTPSEQGEEGDGSAQNFPSTRDASASS</sequence>
<keyword evidence="3" id="KW-1185">Reference proteome</keyword>
<feature type="region of interest" description="Disordered" evidence="1">
    <location>
        <begin position="1"/>
        <end position="67"/>
    </location>
</feature>